<evidence type="ECO:0000313" key="2">
    <source>
        <dbReference type="EMBL" id="MPW23596.1"/>
    </source>
</evidence>
<accession>A0A7X1NLD2</accession>
<keyword evidence="1" id="KW-1133">Transmembrane helix</keyword>
<dbReference type="RefSeq" id="WP_152768075.1">
    <property type="nucleotide sequence ID" value="NZ_WHNP01000121.1"/>
</dbReference>
<dbReference type="InterPro" id="IPR016768">
    <property type="entry name" value="UCP019883"/>
</dbReference>
<feature type="transmembrane region" description="Helical" evidence="1">
    <location>
        <begin position="6"/>
        <end position="27"/>
    </location>
</feature>
<reference evidence="2 3" key="1">
    <citation type="submission" date="2019-10" db="EMBL/GenBank/DDBJ databases">
        <title>Paraburkholderia sp. isolated from nodules of Mimosa pudica from Brazilian Atlantic Forest soils.</title>
        <authorList>
            <person name="Paulitsch F."/>
            <person name="Hungria M."/>
            <person name="Dall'Agnol R."/>
        </authorList>
    </citation>
    <scope>NUCLEOTIDE SEQUENCE [LARGE SCALE GENOMIC DNA]</scope>
    <source>
        <strain evidence="2 3">CNPSo 3157</strain>
    </source>
</reference>
<dbReference type="AlphaFoldDB" id="A0A7X1NLD2"/>
<feature type="transmembrane region" description="Helical" evidence="1">
    <location>
        <begin position="70"/>
        <end position="94"/>
    </location>
</feature>
<dbReference type="PIRSF" id="PIRSF019883">
    <property type="entry name" value="UCP019883"/>
    <property type="match status" value="1"/>
</dbReference>
<protein>
    <submittedName>
        <fullName evidence="2">DUF2818 family protein</fullName>
    </submittedName>
</protein>
<sequence length="97" mass="11002">MSVSGWFILTLAVSMANFPFITGRFFGVIALRHGKTPSVYIAEFVLTYMILASAAYALEAREGRVFDQGWQFYVITVSLLMVFSFPGFVFRFLLPRT</sequence>
<proteinExistence type="predicted"/>
<keyword evidence="3" id="KW-1185">Reference proteome</keyword>
<evidence type="ECO:0000313" key="3">
    <source>
        <dbReference type="Proteomes" id="UP000484381"/>
    </source>
</evidence>
<keyword evidence="1" id="KW-0812">Transmembrane</keyword>
<evidence type="ECO:0000256" key="1">
    <source>
        <dbReference type="SAM" id="Phobius"/>
    </source>
</evidence>
<name>A0A7X1NLD2_9BURK</name>
<comment type="caution">
    <text evidence="2">The sequence shown here is derived from an EMBL/GenBank/DDBJ whole genome shotgun (WGS) entry which is preliminary data.</text>
</comment>
<feature type="transmembrane region" description="Helical" evidence="1">
    <location>
        <begin position="39"/>
        <end position="58"/>
    </location>
</feature>
<gene>
    <name evidence="2" type="ORF">GCT13_44495</name>
</gene>
<dbReference type="EMBL" id="WHNP01000121">
    <property type="protein sequence ID" value="MPW23596.1"/>
    <property type="molecule type" value="Genomic_DNA"/>
</dbReference>
<dbReference type="Pfam" id="PF10993">
    <property type="entry name" value="DUF2818"/>
    <property type="match status" value="1"/>
</dbReference>
<dbReference type="Proteomes" id="UP000484381">
    <property type="component" value="Unassembled WGS sequence"/>
</dbReference>
<keyword evidence="1" id="KW-0472">Membrane</keyword>
<organism evidence="2 3">
    <name type="scientific">Paraburkholderia franconis</name>
    <dbReference type="NCBI Taxonomy" id="2654983"/>
    <lineage>
        <taxon>Bacteria</taxon>
        <taxon>Pseudomonadati</taxon>
        <taxon>Pseudomonadota</taxon>
        <taxon>Betaproteobacteria</taxon>
        <taxon>Burkholderiales</taxon>
        <taxon>Burkholderiaceae</taxon>
        <taxon>Paraburkholderia</taxon>
    </lineage>
</organism>